<dbReference type="PROSITE" id="PS00373">
    <property type="entry name" value="GART"/>
    <property type="match status" value="1"/>
</dbReference>
<evidence type="ECO:0000256" key="7">
    <source>
        <dbReference type="ARBA" id="ARBA00048558"/>
    </source>
</evidence>
<evidence type="ECO:0000313" key="11">
    <source>
        <dbReference type="EMBL" id="MDQ7174510.1"/>
    </source>
</evidence>
<dbReference type="SUPFAM" id="SSF53328">
    <property type="entry name" value="Formyltransferase"/>
    <property type="match status" value="1"/>
</dbReference>
<dbReference type="InterPro" id="IPR037022">
    <property type="entry name" value="Formyl_trans_C_sf"/>
</dbReference>
<protein>
    <recommendedName>
        <fullName evidence="4 8">Methionyl-tRNA formyltransferase</fullName>
        <ecNumber evidence="3 8">2.1.2.9</ecNumber>
    </recommendedName>
</protein>
<dbReference type="Proteomes" id="UP000242144">
    <property type="component" value="Unassembled WGS sequence"/>
</dbReference>
<dbReference type="InterPro" id="IPR005793">
    <property type="entry name" value="Formyl_trans_C"/>
</dbReference>
<evidence type="ECO:0000256" key="2">
    <source>
        <dbReference type="ARBA" id="ARBA00010699"/>
    </source>
</evidence>
<evidence type="ECO:0000256" key="4">
    <source>
        <dbReference type="ARBA" id="ARBA00016014"/>
    </source>
</evidence>
<gene>
    <name evidence="8 11" type="primary">fmt</name>
    <name evidence="13" type="ORF">BU638_02425</name>
    <name evidence="12" type="ORF">BU653_00305</name>
    <name evidence="14" type="ORF">BU676_03020</name>
    <name evidence="11" type="ORF">RCF65_00735</name>
</gene>
<feature type="binding site" evidence="8">
    <location>
        <begin position="111"/>
        <end position="114"/>
    </location>
    <ligand>
        <name>(6S)-5,6,7,8-tetrahydrofolate</name>
        <dbReference type="ChEBI" id="CHEBI:57453"/>
    </ligand>
</feature>
<evidence type="ECO:0000256" key="3">
    <source>
        <dbReference type="ARBA" id="ARBA00012261"/>
    </source>
</evidence>
<dbReference type="EMBL" id="PZCM01000002">
    <property type="protein sequence ID" value="PTG28478.1"/>
    <property type="molecule type" value="Genomic_DNA"/>
</dbReference>
<dbReference type="GO" id="GO:0004479">
    <property type="term" value="F:methionyl-tRNA formyltransferase activity"/>
    <property type="evidence" value="ECO:0007669"/>
    <property type="project" value="UniProtKB-UniRule"/>
</dbReference>
<dbReference type="FunFam" id="3.40.50.12230:FF:000001">
    <property type="entry name" value="Methionyl-tRNA formyltransferase"/>
    <property type="match status" value="1"/>
</dbReference>
<sequence length="312" mass="34277">MTKNKIVFMGTPDFSTSILEMLIESYEVVAVVTQPDRPVGRKRTLTPPPVKKVAMAHDVPVYQPEKLSDSETLNTLLNMEYDLIVTAAFGQLLPKALLDHPKYGAVNVHASLLPKYRGGAPIHQAIIDGESETGVTIMYMVERLDAGDMIAQQALPIEDQDNVGTMHDKLSALGTKLLSDTLPSILNGTNPRTAQDDTNASFASNIQREDEWIDWSQDARTIFNHIRGLSPWPVASTRFDDKVMKIYAADIVKDITGEAGKIIRTTKKQIIVGTGSSESIALKEIQLAGKKRMPTANFLSGYQEELVGKDLG</sequence>
<evidence type="ECO:0000313" key="15">
    <source>
        <dbReference type="Proteomes" id="UP000242008"/>
    </source>
</evidence>
<evidence type="ECO:0000313" key="17">
    <source>
        <dbReference type="Proteomes" id="UP000242704"/>
    </source>
</evidence>
<evidence type="ECO:0000313" key="18">
    <source>
        <dbReference type="Proteomes" id="UP001240157"/>
    </source>
</evidence>
<feature type="domain" description="Formyl transferase C-terminal" evidence="10">
    <location>
        <begin position="205"/>
        <end position="302"/>
    </location>
</feature>
<dbReference type="Proteomes" id="UP000242008">
    <property type="component" value="Unassembled WGS sequence"/>
</dbReference>
<dbReference type="AlphaFoldDB" id="A0AAE5W8U7"/>
<evidence type="ECO:0000259" key="10">
    <source>
        <dbReference type="Pfam" id="PF02911"/>
    </source>
</evidence>
<dbReference type="EC" id="2.1.2.9" evidence="3 8"/>
<evidence type="ECO:0000259" key="9">
    <source>
        <dbReference type="Pfam" id="PF00551"/>
    </source>
</evidence>
<evidence type="ECO:0000256" key="8">
    <source>
        <dbReference type="HAMAP-Rule" id="MF_00182"/>
    </source>
</evidence>
<proteinExistence type="inferred from homology"/>
<dbReference type="EMBL" id="PZAO01000005">
    <property type="protein sequence ID" value="PTG70602.1"/>
    <property type="molecule type" value="Genomic_DNA"/>
</dbReference>
<reference evidence="12" key="2">
    <citation type="submission" date="2018-03" db="EMBL/GenBank/DDBJ databases">
        <authorList>
            <person name="Naushad S."/>
        </authorList>
    </citation>
    <scope>NUCLEOTIDE SEQUENCE</scope>
    <source>
        <strain evidence="13">SNUC 105</strain>
        <strain evidence="14">SNUC 1363</strain>
        <strain evidence="12">SNUC 505</strain>
    </source>
</reference>
<dbReference type="CDD" id="cd08646">
    <property type="entry name" value="FMT_core_Met-tRNA-FMT_N"/>
    <property type="match status" value="1"/>
</dbReference>
<dbReference type="InterPro" id="IPR011034">
    <property type="entry name" value="Formyl_transferase-like_C_sf"/>
</dbReference>
<dbReference type="RefSeq" id="WP_037573223.1">
    <property type="nucleotide sequence ID" value="NZ_BMDK01000001.1"/>
</dbReference>
<dbReference type="SUPFAM" id="SSF50486">
    <property type="entry name" value="FMT C-terminal domain-like"/>
    <property type="match status" value="1"/>
</dbReference>
<dbReference type="FunFam" id="3.40.50.170:FF:000004">
    <property type="entry name" value="Methionyl-tRNA formyltransferase"/>
    <property type="match status" value="1"/>
</dbReference>
<reference evidence="15 16" key="1">
    <citation type="journal article" date="2016" name="Front. Microbiol.">
        <title>Comprehensive Phylogenetic Analysis of Bovine Non-aureus Staphylococci Species Based on Whole-Genome Sequencing.</title>
        <authorList>
            <person name="Naushad S."/>
            <person name="Barkema H.W."/>
            <person name="Luby C."/>
            <person name="Condas L.A."/>
            <person name="Nobrega D.B."/>
            <person name="Carson D.A."/>
            <person name="De Buck J."/>
        </authorList>
    </citation>
    <scope>NUCLEOTIDE SEQUENCE [LARGE SCALE GENOMIC DNA]</scope>
    <source>
        <strain evidence="13 16">SNUC 105</strain>
        <strain evidence="14 15">SNUC 1363</strain>
        <strain evidence="12 17">SNUC 505</strain>
    </source>
</reference>
<dbReference type="PANTHER" id="PTHR11138:SF5">
    <property type="entry name" value="METHIONYL-TRNA FORMYLTRANSFERASE, MITOCHONDRIAL"/>
    <property type="match status" value="1"/>
</dbReference>
<keyword evidence="5 8" id="KW-0808">Transferase</keyword>
<dbReference type="Gene3D" id="3.40.50.170">
    <property type="entry name" value="Formyl transferase, N-terminal domain"/>
    <property type="match status" value="1"/>
</dbReference>
<dbReference type="InterPro" id="IPR001555">
    <property type="entry name" value="GART_AS"/>
</dbReference>
<evidence type="ECO:0000256" key="6">
    <source>
        <dbReference type="ARBA" id="ARBA00022917"/>
    </source>
</evidence>
<evidence type="ECO:0000256" key="5">
    <source>
        <dbReference type="ARBA" id="ARBA00022679"/>
    </source>
</evidence>
<dbReference type="EMBL" id="JAVGJF010000002">
    <property type="protein sequence ID" value="MDQ7174510.1"/>
    <property type="molecule type" value="Genomic_DNA"/>
</dbReference>
<dbReference type="Gene3D" id="3.10.25.10">
    <property type="entry name" value="Formyl transferase, C-terminal domain"/>
    <property type="match status" value="1"/>
</dbReference>
<dbReference type="GO" id="GO:0005829">
    <property type="term" value="C:cytosol"/>
    <property type="evidence" value="ECO:0007669"/>
    <property type="project" value="TreeGrafter"/>
</dbReference>
<accession>A0AAE5W8U7</accession>
<dbReference type="PANTHER" id="PTHR11138">
    <property type="entry name" value="METHIONYL-TRNA FORMYLTRANSFERASE"/>
    <property type="match status" value="1"/>
</dbReference>
<dbReference type="Pfam" id="PF02911">
    <property type="entry name" value="Formyl_trans_C"/>
    <property type="match status" value="1"/>
</dbReference>
<dbReference type="Proteomes" id="UP000242704">
    <property type="component" value="Unassembled WGS sequence"/>
</dbReference>
<evidence type="ECO:0000256" key="1">
    <source>
        <dbReference type="ARBA" id="ARBA00002606"/>
    </source>
</evidence>
<organism evidence="12 17">
    <name type="scientific">Staphylococcus chromogenes</name>
    <name type="common">Staphylococcus hyicus subsp. chromogenes</name>
    <dbReference type="NCBI Taxonomy" id="46126"/>
    <lineage>
        <taxon>Bacteria</taxon>
        <taxon>Bacillati</taxon>
        <taxon>Bacillota</taxon>
        <taxon>Bacilli</taxon>
        <taxon>Bacillales</taxon>
        <taxon>Staphylococcaceae</taxon>
        <taxon>Staphylococcus</taxon>
    </lineage>
</organism>
<evidence type="ECO:0000313" key="14">
    <source>
        <dbReference type="EMBL" id="PTG70602.1"/>
    </source>
</evidence>
<evidence type="ECO:0000313" key="12">
    <source>
        <dbReference type="EMBL" id="PTG17248.1"/>
    </source>
</evidence>
<dbReference type="InterPro" id="IPR005794">
    <property type="entry name" value="Fmt"/>
</dbReference>
<dbReference type="InterPro" id="IPR036477">
    <property type="entry name" value="Formyl_transf_N_sf"/>
</dbReference>
<dbReference type="InterPro" id="IPR041711">
    <property type="entry name" value="Met-tRNA-FMT_N"/>
</dbReference>
<dbReference type="CDD" id="cd08704">
    <property type="entry name" value="Met_tRNA_FMT_C"/>
    <property type="match status" value="1"/>
</dbReference>
<comment type="similarity">
    <text evidence="2 8">Belongs to the Fmt family.</text>
</comment>
<name>A0AAE5W8U7_STACR</name>
<comment type="caution">
    <text evidence="12">The sequence shown here is derived from an EMBL/GenBank/DDBJ whole genome shotgun (WGS) entry which is preliminary data.</text>
</comment>
<comment type="function">
    <text evidence="1 8">Attaches a formyl group to the free amino group of methionyl-tRNA(fMet). The formyl group appears to play a dual role in the initiator identity of N-formylmethionyl-tRNA by promoting its recognition by IF2 and preventing the misappropriation of this tRNA by the elongation apparatus.</text>
</comment>
<dbReference type="Proteomes" id="UP001240157">
    <property type="component" value="Unassembled WGS sequence"/>
</dbReference>
<dbReference type="HAMAP" id="MF_00182">
    <property type="entry name" value="Formyl_trans"/>
    <property type="match status" value="1"/>
</dbReference>
<reference evidence="11 18" key="3">
    <citation type="submission" date="2023-08" db="EMBL/GenBank/DDBJ databases">
        <title>Whole genome sequencing of Staphylococcus chromogenes NNSch 2386.</title>
        <authorList>
            <person name="Kropotov V.S."/>
            <person name="Boriskina E.V."/>
            <person name="Gordinskaya N.A."/>
            <person name="Shkurkina I.S."/>
            <person name="Kryazhev D.V."/>
            <person name="Alekseeva A.E."/>
            <person name="Makhova M.A."/>
        </authorList>
    </citation>
    <scope>NUCLEOTIDE SEQUENCE [LARGE SCALE GENOMIC DNA]</scope>
    <source>
        <strain evidence="11 18">NNSch 2386</strain>
    </source>
</reference>
<evidence type="ECO:0000313" key="13">
    <source>
        <dbReference type="EMBL" id="PTG28478.1"/>
    </source>
</evidence>
<dbReference type="InterPro" id="IPR044135">
    <property type="entry name" value="Met-tRNA-FMT_C"/>
</dbReference>
<keyword evidence="6 8" id="KW-0648">Protein biosynthesis</keyword>
<dbReference type="EMBL" id="PZBZ01000001">
    <property type="protein sequence ID" value="PTG17248.1"/>
    <property type="molecule type" value="Genomic_DNA"/>
</dbReference>
<dbReference type="NCBIfam" id="TIGR00460">
    <property type="entry name" value="fmt"/>
    <property type="match status" value="1"/>
</dbReference>
<feature type="domain" description="Formyl transferase N-terminal" evidence="9">
    <location>
        <begin position="5"/>
        <end position="181"/>
    </location>
</feature>
<dbReference type="Pfam" id="PF00551">
    <property type="entry name" value="Formyl_trans_N"/>
    <property type="match status" value="1"/>
</dbReference>
<dbReference type="InterPro" id="IPR002376">
    <property type="entry name" value="Formyl_transf_N"/>
</dbReference>
<keyword evidence="15" id="KW-1185">Reference proteome</keyword>
<comment type="catalytic activity">
    <reaction evidence="7 8">
        <text>L-methionyl-tRNA(fMet) + (6R)-10-formyltetrahydrofolate = N-formyl-L-methionyl-tRNA(fMet) + (6S)-5,6,7,8-tetrahydrofolate + H(+)</text>
        <dbReference type="Rhea" id="RHEA:24380"/>
        <dbReference type="Rhea" id="RHEA-COMP:9952"/>
        <dbReference type="Rhea" id="RHEA-COMP:9953"/>
        <dbReference type="ChEBI" id="CHEBI:15378"/>
        <dbReference type="ChEBI" id="CHEBI:57453"/>
        <dbReference type="ChEBI" id="CHEBI:78530"/>
        <dbReference type="ChEBI" id="CHEBI:78844"/>
        <dbReference type="ChEBI" id="CHEBI:195366"/>
        <dbReference type="EC" id="2.1.2.9"/>
    </reaction>
</comment>
<evidence type="ECO:0000313" key="16">
    <source>
        <dbReference type="Proteomes" id="UP000242144"/>
    </source>
</evidence>